<dbReference type="PANTHER" id="PTHR30153">
    <property type="entry name" value="REPLICATIVE DNA HELICASE DNAB"/>
    <property type="match status" value="1"/>
</dbReference>
<organism evidence="15 16">
    <name type="scientific">Stenotrophomonas rhizophila</name>
    <dbReference type="NCBI Taxonomy" id="216778"/>
    <lineage>
        <taxon>Bacteria</taxon>
        <taxon>Pseudomonadati</taxon>
        <taxon>Pseudomonadota</taxon>
        <taxon>Gammaproteobacteria</taxon>
        <taxon>Lysobacterales</taxon>
        <taxon>Lysobacteraceae</taxon>
        <taxon>Stenotrophomonas</taxon>
    </lineage>
</organism>
<evidence type="ECO:0000256" key="2">
    <source>
        <dbReference type="ARBA" id="ARBA00022515"/>
    </source>
</evidence>
<evidence type="ECO:0000256" key="6">
    <source>
        <dbReference type="ARBA" id="ARBA00022806"/>
    </source>
</evidence>
<dbReference type="Gene3D" id="3.40.50.300">
    <property type="entry name" value="P-loop containing nucleotide triphosphate hydrolases"/>
    <property type="match status" value="1"/>
</dbReference>
<dbReference type="GO" id="GO:0043139">
    <property type="term" value="F:5'-3' DNA helicase activity"/>
    <property type="evidence" value="ECO:0007669"/>
    <property type="project" value="UniProtKB-EC"/>
</dbReference>
<dbReference type="Proteomes" id="UP000274786">
    <property type="component" value="Unassembled WGS sequence"/>
</dbReference>
<gene>
    <name evidence="15" type="ORF">BCL79_2732</name>
</gene>
<evidence type="ECO:0000256" key="10">
    <source>
        <dbReference type="ARBA" id="ARBA00048954"/>
    </source>
</evidence>
<keyword evidence="6 12" id="KW-0347">Helicase</keyword>
<name>A0A498CGN6_9GAMM</name>
<dbReference type="GO" id="GO:0005524">
    <property type="term" value="F:ATP binding"/>
    <property type="evidence" value="ECO:0007669"/>
    <property type="project" value="UniProtKB-UniRule"/>
</dbReference>
<dbReference type="InterPro" id="IPR007692">
    <property type="entry name" value="DNA_helicase_DnaB"/>
</dbReference>
<evidence type="ECO:0000256" key="8">
    <source>
        <dbReference type="ARBA" id="ARBA00023125"/>
    </source>
</evidence>
<dbReference type="SUPFAM" id="SSF48024">
    <property type="entry name" value="N-terminal domain of DnaB helicase"/>
    <property type="match status" value="1"/>
</dbReference>
<evidence type="ECO:0000256" key="5">
    <source>
        <dbReference type="ARBA" id="ARBA00022801"/>
    </source>
</evidence>
<keyword evidence="5 12" id="KW-0378">Hydrolase</keyword>
<evidence type="ECO:0000256" key="4">
    <source>
        <dbReference type="ARBA" id="ARBA00022741"/>
    </source>
</evidence>
<dbReference type="AlphaFoldDB" id="A0A498CGN6"/>
<comment type="function">
    <text evidence="12">The main replicative DNA helicase, it participates in initiation and elongation during chromosome replication. Travels ahead of the DNA replisome, separating dsDNA into templates for DNA synthesis. A processive ATP-dependent 5'-3' DNA helicase it has DNA-dependent ATPase activity.</text>
</comment>
<dbReference type="InterPro" id="IPR036185">
    <property type="entry name" value="DNA_heli_DnaB-like_N_sf"/>
</dbReference>
<evidence type="ECO:0000256" key="13">
    <source>
        <dbReference type="SAM" id="MobiDB-lite"/>
    </source>
</evidence>
<dbReference type="GO" id="GO:0006269">
    <property type="term" value="P:DNA replication, synthesis of primer"/>
    <property type="evidence" value="ECO:0007669"/>
    <property type="project" value="UniProtKB-UniRule"/>
</dbReference>
<dbReference type="PANTHER" id="PTHR30153:SF2">
    <property type="entry name" value="REPLICATIVE DNA HELICASE"/>
    <property type="match status" value="1"/>
</dbReference>
<dbReference type="RefSeq" id="WP_183073781.1">
    <property type="nucleotide sequence ID" value="NZ_RCDC01000005.1"/>
</dbReference>
<dbReference type="NCBIfam" id="TIGR00665">
    <property type="entry name" value="DnaB"/>
    <property type="match status" value="1"/>
</dbReference>
<evidence type="ECO:0000256" key="12">
    <source>
        <dbReference type="RuleBase" id="RU362085"/>
    </source>
</evidence>
<keyword evidence="3 12" id="KW-0235">DNA replication</keyword>
<dbReference type="SUPFAM" id="SSF52540">
    <property type="entry name" value="P-loop containing nucleoside triphosphate hydrolases"/>
    <property type="match status" value="1"/>
</dbReference>
<dbReference type="Pfam" id="PF03796">
    <property type="entry name" value="DnaB_C"/>
    <property type="match status" value="1"/>
</dbReference>
<dbReference type="Gene3D" id="1.10.860.10">
    <property type="entry name" value="DNAb Helicase, Chain A"/>
    <property type="match status" value="1"/>
</dbReference>
<evidence type="ECO:0000256" key="9">
    <source>
        <dbReference type="ARBA" id="ARBA00023235"/>
    </source>
</evidence>
<dbReference type="GO" id="GO:0003677">
    <property type="term" value="F:DNA binding"/>
    <property type="evidence" value="ECO:0007669"/>
    <property type="project" value="UniProtKB-UniRule"/>
</dbReference>
<keyword evidence="7 12" id="KW-0067">ATP-binding</keyword>
<reference evidence="15 16" key="1">
    <citation type="submission" date="2018-10" db="EMBL/GenBank/DDBJ databases">
        <title>Comparative analysis of microorganisms from saline springs in Andes Mountain Range, Colombia.</title>
        <authorList>
            <person name="Rubin E."/>
        </authorList>
    </citation>
    <scope>NUCLEOTIDE SEQUENCE [LARGE SCALE GENOMIC DNA]</scope>
    <source>
        <strain evidence="15 16">USBA GBX 843</strain>
    </source>
</reference>
<dbReference type="PROSITE" id="PS51199">
    <property type="entry name" value="SF4_HELICASE"/>
    <property type="match status" value="1"/>
</dbReference>
<evidence type="ECO:0000259" key="14">
    <source>
        <dbReference type="PROSITE" id="PS51199"/>
    </source>
</evidence>
<evidence type="ECO:0000313" key="15">
    <source>
        <dbReference type="EMBL" id="RLK53426.1"/>
    </source>
</evidence>
<keyword evidence="4 12" id="KW-0547">Nucleotide-binding</keyword>
<evidence type="ECO:0000256" key="11">
    <source>
        <dbReference type="NCBIfam" id="TIGR00665"/>
    </source>
</evidence>
<feature type="domain" description="SF4 helicase" evidence="14">
    <location>
        <begin position="187"/>
        <end position="455"/>
    </location>
</feature>
<keyword evidence="9" id="KW-0413">Isomerase</keyword>
<comment type="catalytic activity">
    <reaction evidence="10 12">
        <text>ATP + H2O = ADP + phosphate + H(+)</text>
        <dbReference type="Rhea" id="RHEA:13065"/>
        <dbReference type="ChEBI" id="CHEBI:15377"/>
        <dbReference type="ChEBI" id="CHEBI:15378"/>
        <dbReference type="ChEBI" id="CHEBI:30616"/>
        <dbReference type="ChEBI" id="CHEBI:43474"/>
        <dbReference type="ChEBI" id="CHEBI:456216"/>
        <dbReference type="EC" id="5.6.2.3"/>
    </reaction>
</comment>
<keyword evidence="2 12" id="KW-0639">Primosome</keyword>
<feature type="region of interest" description="Disordered" evidence="13">
    <location>
        <begin position="464"/>
        <end position="494"/>
    </location>
</feature>
<keyword evidence="8 12" id="KW-0238">DNA-binding</keyword>
<comment type="caution">
    <text evidence="15">The sequence shown here is derived from an EMBL/GenBank/DDBJ whole genome shotgun (WGS) entry which is preliminary data.</text>
</comment>
<protein>
    <recommendedName>
        <fullName evidence="11 12">Replicative DNA helicase</fullName>
        <ecNumber evidence="11 12">5.6.2.3</ecNumber>
    </recommendedName>
</protein>
<evidence type="ECO:0000256" key="1">
    <source>
        <dbReference type="ARBA" id="ARBA00008428"/>
    </source>
</evidence>
<dbReference type="GO" id="GO:1990077">
    <property type="term" value="C:primosome complex"/>
    <property type="evidence" value="ECO:0007669"/>
    <property type="project" value="UniProtKB-UniRule"/>
</dbReference>
<dbReference type="EC" id="5.6.2.3" evidence="11 12"/>
<dbReference type="EMBL" id="RCDC01000005">
    <property type="protein sequence ID" value="RLK53426.1"/>
    <property type="molecule type" value="Genomic_DNA"/>
</dbReference>
<evidence type="ECO:0000256" key="7">
    <source>
        <dbReference type="ARBA" id="ARBA00022840"/>
    </source>
</evidence>
<dbReference type="GO" id="GO:0005829">
    <property type="term" value="C:cytosol"/>
    <property type="evidence" value="ECO:0007669"/>
    <property type="project" value="TreeGrafter"/>
</dbReference>
<dbReference type="GO" id="GO:0016887">
    <property type="term" value="F:ATP hydrolysis activity"/>
    <property type="evidence" value="ECO:0007669"/>
    <property type="project" value="RHEA"/>
</dbReference>
<accession>A0A498CGN6</accession>
<dbReference type="InterPro" id="IPR007693">
    <property type="entry name" value="DNA_helicase_DnaB-like_N"/>
</dbReference>
<evidence type="ECO:0000313" key="16">
    <source>
        <dbReference type="Proteomes" id="UP000274786"/>
    </source>
</evidence>
<dbReference type="Pfam" id="PF00772">
    <property type="entry name" value="DnaB"/>
    <property type="match status" value="1"/>
</dbReference>
<evidence type="ECO:0000256" key="3">
    <source>
        <dbReference type="ARBA" id="ARBA00022705"/>
    </source>
</evidence>
<dbReference type="CDD" id="cd00984">
    <property type="entry name" value="DnaB_C"/>
    <property type="match status" value="1"/>
</dbReference>
<dbReference type="InterPro" id="IPR016136">
    <property type="entry name" value="DNA_helicase_N/primase_C"/>
</dbReference>
<comment type="similarity">
    <text evidence="1 12">Belongs to the helicase family. DnaB subfamily.</text>
</comment>
<dbReference type="InterPro" id="IPR007694">
    <property type="entry name" value="DNA_helicase_DnaB-like_C"/>
</dbReference>
<sequence length="494" mass="53355">MSAVPEYLDNVSQLRMPPHSVPAEQSVIGALLLAPEALKQVRDQLAPEDFYRREHQVIYQGICDVDDLKREVDVVTVGDWITANVEVGAQDLIATVYELASSTPSAANVRAYADIVRNKALLRQLIDTTTDIADSAYQASDDEAEEVVSASAAKLAGLTVKSSGNGGLVMVRSGVQRAWDEMESRFHGEGTLGLAPRWSSVRRKIPGLEPTDLIVLGARPSMGKTAHALNWAEDAAAGGRNVAVFSLEMSASQLSMRLMAAHAGVDLSRMREKGALTDDEWGRLSQARAYLHTLPLAIDDCGSLSVDALAARASRMHAKVAGGLGLIVVDYLQLLTGKAKSENRTAEVSYISRQLKRLAKDLNCPVMALSQLNRGLEGKTDKRPGMADLRESGAIEQDADVIAFLYRDDYYTKDACGAPGISELIVAKNRQGETGTCYLQHRLQCSSFDDYTGPRPNYTVKATAASAGGQDEFGLPMPRGRRRSSRGMAAGDDE</sequence>
<dbReference type="InterPro" id="IPR027417">
    <property type="entry name" value="P-loop_NTPase"/>
</dbReference>
<proteinExistence type="inferred from homology"/>